<proteinExistence type="predicted"/>
<evidence type="ECO:0000313" key="2">
    <source>
        <dbReference type="EMBL" id="SDH06686.1"/>
    </source>
</evidence>
<accession>A0A1G7ZDR3</accession>
<evidence type="ECO:0000256" key="1">
    <source>
        <dbReference type="SAM" id="Phobius"/>
    </source>
</evidence>
<evidence type="ECO:0000313" key="3">
    <source>
        <dbReference type="Proteomes" id="UP000198656"/>
    </source>
</evidence>
<gene>
    <name evidence="2" type="ORF">SAMN05443529_10981</name>
</gene>
<keyword evidence="1" id="KW-0812">Transmembrane</keyword>
<feature type="transmembrane region" description="Helical" evidence="1">
    <location>
        <begin position="20"/>
        <end position="37"/>
    </location>
</feature>
<dbReference type="AlphaFoldDB" id="A0A1G7ZDR3"/>
<name>A0A1G7ZDR3_9FIRM</name>
<organism evidence="2 3">
    <name type="scientific">Desulfosporosinus hippei DSM 8344</name>
    <dbReference type="NCBI Taxonomy" id="1121419"/>
    <lineage>
        <taxon>Bacteria</taxon>
        <taxon>Bacillati</taxon>
        <taxon>Bacillota</taxon>
        <taxon>Clostridia</taxon>
        <taxon>Eubacteriales</taxon>
        <taxon>Desulfitobacteriaceae</taxon>
        <taxon>Desulfosporosinus</taxon>
    </lineage>
</organism>
<dbReference type="RefSeq" id="WP_282433730.1">
    <property type="nucleotide sequence ID" value="NZ_FNCP01000009.1"/>
</dbReference>
<keyword evidence="1" id="KW-0472">Membrane</keyword>
<sequence length="41" mass="4823">MMRLRKVDPGTFSFLEPGWFIFHVFAVVGMIMLGMAIERKY</sequence>
<keyword evidence="3" id="KW-1185">Reference proteome</keyword>
<dbReference type="STRING" id="1121419.SAMN05443529_10981"/>
<reference evidence="3" key="1">
    <citation type="submission" date="2016-10" db="EMBL/GenBank/DDBJ databases">
        <authorList>
            <person name="Varghese N."/>
            <person name="Submissions S."/>
        </authorList>
    </citation>
    <scope>NUCLEOTIDE SEQUENCE [LARGE SCALE GENOMIC DNA]</scope>
    <source>
        <strain evidence="3">DSM 8344</strain>
    </source>
</reference>
<dbReference type="EMBL" id="FNCP01000009">
    <property type="protein sequence ID" value="SDH06686.1"/>
    <property type="molecule type" value="Genomic_DNA"/>
</dbReference>
<protein>
    <submittedName>
        <fullName evidence="2">Uncharacterized protein</fullName>
    </submittedName>
</protein>
<dbReference type="Proteomes" id="UP000198656">
    <property type="component" value="Unassembled WGS sequence"/>
</dbReference>
<keyword evidence="1" id="KW-1133">Transmembrane helix</keyword>